<dbReference type="OrthoDB" id="8480699at2"/>
<dbReference type="HOGENOM" id="CLU_2104077_0_0_9"/>
<dbReference type="EMBL" id="CP001791">
    <property type="protein sequence ID" value="ADI00175.1"/>
    <property type="molecule type" value="Genomic_DNA"/>
</dbReference>
<protein>
    <submittedName>
        <fullName evidence="1">Uncharacterized protein</fullName>
    </submittedName>
</protein>
<dbReference type="STRING" id="439292.Bsel_2677"/>
<proteinExistence type="predicted"/>
<gene>
    <name evidence="1" type="ordered locus">Bsel_2677</name>
</gene>
<evidence type="ECO:0000313" key="1">
    <source>
        <dbReference type="EMBL" id="ADI00175.1"/>
    </source>
</evidence>
<reference evidence="1" key="1">
    <citation type="submission" date="2009-10" db="EMBL/GenBank/DDBJ databases">
        <title>Complete sequence of Bacillus selenitireducens MLS10.</title>
        <authorList>
            <consortium name="US DOE Joint Genome Institute"/>
            <person name="Lucas S."/>
            <person name="Copeland A."/>
            <person name="Lapidus A."/>
            <person name="Glavina del Rio T."/>
            <person name="Dalin E."/>
            <person name="Tice H."/>
            <person name="Bruce D."/>
            <person name="Goodwin L."/>
            <person name="Pitluck S."/>
            <person name="Sims D."/>
            <person name="Brettin T."/>
            <person name="Detter J.C."/>
            <person name="Han C."/>
            <person name="Larimer F."/>
            <person name="Land M."/>
            <person name="Hauser L."/>
            <person name="Kyrpides N."/>
            <person name="Ovchinnikova G."/>
            <person name="Stolz J."/>
        </authorList>
    </citation>
    <scope>NUCLEOTIDE SEQUENCE [LARGE SCALE GENOMIC DNA]</scope>
    <source>
        <strain evidence="1">MLS10</strain>
    </source>
</reference>
<dbReference type="AlphaFoldDB" id="D6XYA6"/>
<dbReference type="Proteomes" id="UP000000271">
    <property type="component" value="Chromosome"/>
</dbReference>
<sequence>MSYANMMWTKMATDGQIVESATRRMEQRLNSNYGHWVLTYQFIDGQLPLYHFRLSNGTDFVFEFQVTKEVVLYVKSAGPFKFDTYLWRTIVNQGFFNHLDDPELPEMGKWDSPKF</sequence>
<organism evidence="1 2">
    <name type="scientific">Bacillus selenitireducens (strain ATCC 700615 / DSM 15326 / MLS10)</name>
    <dbReference type="NCBI Taxonomy" id="439292"/>
    <lineage>
        <taxon>Bacteria</taxon>
        <taxon>Bacillati</taxon>
        <taxon>Bacillota</taxon>
        <taxon>Bacilli</taxon>
        <taxon>Bacillales</taxon>
        <taxon>Bacillaceae</taxon>
        <taxon>Salisediminibacterium</taxon>
    </lineage>
</organism>
<accession>D6XYA6</accession>
<dbReference type="RefSeq" id="WP_013173592.1">
    <property type="nucleotide sequence ID" value="NC_014219.1"/>
</dbReference>
<keyword evidence="2" id="KW-1185">Reference proteome</keyword>
<evidence type="ECO:0000313" key="2">
    <source>
        <dbReference type="Proteomes" id="UP000000271"/>
    </source>
</evidence>
<dbReference type="KEGG" id="bse:Bsel_2677"/>
<name>D6XYA6_BACIE</name>